<feature type="compositionally biased region" description="Basic residues" evidence="1">
    <location>
        <begin position="132"/>
        <end position="143"/>
    </location>
</feature>
<gene>
    <name evidence="2" type="ORF">Tci_859184</name>
</gene>
<dbReference type="AlphaFoldDB" id="A0A699RWJ7"/>
<protein>
    <submittedName>
        <fullName evidence="2">Uncharacterized protein</fullName>
    </submittedName>
</protein>
<sequence length="237" mass="27488">TITVAQVRKASAPRRRMGVVIQDPKETATASVIMHYEVKSKDKGKGILIKEPKPLKRQAQIEHDEAFAKQLEAELNANINLNDVMKQVKRKEKQDNIVMRFQALKRKPVTEAQARKSMMIYLKNMAGFKMDKKRSHVRKKKEAKKGDSLNQDAAKKQRINKEEEELKTHLQIVVNDDDDVFTKATPLAYKVPVVNYQIHHGNNRPYYKIIRVDKTHKLFIGFITLLKNFDIEDLKML</sequence>
<evidence type="ECO:0000313" key="2">
    <source>
        <dbReference type="EMBL" id="GFC87214.1"/>
    </source>
</evidence>
<feature type="non-terminal residue" evidence="2">
    <location>
        <position position="237"/>
    </location>
</feature>
<organism evidence="2">
    <name type="scientific">Tanacetum cinerariifolium</name>
    <name type="common">Dalmatian daisy</name>
    <name type="synonym">Chrysanthemum cinerariifolium</name>
    <dbReference type="NCBI Taxonomy" id="118510"/>
    <lineage>
        <taxon>Eukaryota</taxon>
        <taxon>Viridiplantae</taxon>
        <taxon>Streptophyta</taxon>
        <taxon>Embryophyta</taxon>
        <taxon>Tracheophyta</taxon>
        <taxon>Spermatophyta</taxon>
        <taxon>Magnoliopsida</taxon>
        <taxon>eudicotyledons</taxon>
        <taxon>Gunneridae</taxon>
        <taxon>Pentapetalae</taxon>
        <taxon>asterids</taxon>
        <taxon>campanulids</taxon>
        <taxon>Asterales</taxon>
        <taxon>Asteraceae</taxon>
        <taxon>Asteroideae</taxon>
        <taxon>Anthemideae</taxon>
        <taxon>Anthemidinae</taxon>
        <taxon>Tanacetum</taxon>
    </lineage>
</organism>
<evidence type="ECO:0000256" key="1">
    <source>
        <dbReference type="SAM" id="MobiDB-lite"/>
    </source>
</evidence>
<feature type="non-terminal residue" evidence="2">
    <location>
        <position position="1"/>
    </location>
</feature>
<comment type="caution">
    <text evidence="2">The sequence shown here is derived from an EMBL/GenBank/DDBJ whole genome shotgun (WGS) entry which is preliminary data.</text>
</comment>
<accession>A0A699RWJ7</accession>
<reference evidence="2" key="1">
    <citation type="journal article" date="2019" name="Sci. Rep.">
        <title>Draft genome of Tanacetum cinerariifolium, the natural source of mosquito coil.</title>
        <authorList>
            <person name="Yamashiro T."/>
            <person name="Shiraishi A."/>
            <person name="Satake H."/>
            <person name="Nakayama K."/>
        </authorList>
    </citation>
    <scope>NUCLEOTIDE SEQUENCE</scope>
</reference>
<proteinExistence type="predicted"/>
<feature type="region of interest" description="Disordered" evidence="1">
    <location>
        <begin position="132"/>
        <end position="155"/>
    </location>
</feature>
<dbReference type="EMBL" id="BKCJ011109179">
    <property type="protein sequence ID" value="GFC87214.1"/>
    <property type="molecule type" value="Genomic_DNA"/>
</dbReference>
<name>A0A699RWJ7_TANCI</name>